<accession>A0A6L2JJB2</accession>
<reference evidence="2" key="1">
    <citation type="journal article" date="2019" name="Sci. Rep.">
        <title>Draft genome of Tanacetum cinerariifolium, the natural source of mosquito coil.</title>
        <authorList>
            <person name="Yamashiro T."/>
            <person name="Shiraishi A."/>
            <person name="Satake H."/>
            <person name="Nakayama K."/>
        </authorList>
    </citation>
    <scope>NUCLEOTIDE SEQUENCE</scope>
</reference>
<dbReference type="GO" id="GO:0008233">
    <property type="term" value="F:peptidase activity"/>
    <property type="evidence" value="ECO:0007669"/>
    <property type="project" value="UniProtKB-KW"/>
</dbReference>
<protein>
    <submittedName>
        <fullName evidence="2">Ulp1 protease family, C-terminal catalytic domain-containing protein</fullName>
    </submittedName>
</protein>
<feature type="domain" description="DUF4216" evidence="1">
    <location>
        <begin position="2"/>
        <end position="56"/>
    </location>
</feature>
<name>A0A6L2JJB2_TANCI</name>
<sequence length="281" mass="32494">MCKWVNNCLGVKVDDYGFTLVNLGTDGYTSEPFILAKQAIQVFFIQDPSNLRWHIVMPGKRHILGVDNVVNEEEYDQFDELPPFSAGIPPIDGDITYYDPTMMKDYGLIHRVPNEGKSKRSRKEPWKKVKGEPYDRVWSAIKVCWNIPNDDAKKTMSKKANETFRRFKSKLTQHFIAKKNNNPKATYGVVNMTHWDEFVVSRESEEFKLKSAKAKASALQNKNPSRLGRTALNELEDTFRHRKSKTCGKMVHTMCYEEIQLQKCLEKSTGDELRGYLPFLE</sequence>
<dbReference type="Pfam" id="PF13952">
    <property type="entry name" value="DUF4216"/>
    <property type="match status" value="1"/>
</dbReference>
<keyword evidence="2" id="KW-0378">Hydrolase</keyword>
<dbReference type="PANTHER" id="PTHR33018">
    <property type="entry name" value="OS10G0338966 PROTEIN-RELATED"/>
    <property type="match status" value="1"/>
</dbReference>
<evidence type="ECO:0000313" key="2">
    <source>
        <dbReference type="EMBL" id="GEU35734.1"/>
    </source>
</evidence>
<evidence type="ECO:0000259" key="1">
    <source>
        <dbReference type="Pfam" id="PF13952"/>
    </source>
</evidence>
<gene>
    <name evidence="2" type="ORF">Tci_007712</name>
</gene>
<proteinExistence type="predicted"/>
<organism evidence="2">
    <name type="scientific">Tanacetum cinerariifolium</name>
    <name type="common">Dalmatian daisy</name>
    <name type="synonym">Chrysanthemum cinerariifolium</name>
    <dbReference type="NCBI Taxonomy" id="118510"/>
    <lineage>
        <taxon>Eukaryota</taxon>
        <taxon>Viridiplantae</taxon>
        <taxon>Streptophyta</taxon>
        <taxon>Embryophyta</taxon>
        <taxon>Tracheophyta</taxon>
        <taxon>Spermatophyta</taxon>
        <taxon>Magnoliopsida</taxon>
        <taxon>eudicotyledons</taxon>
        <taxon>Gunneridae</taxon>
        <taxon>Pentapetalae</taxon>
        <taxon>asterids</taxon>
        <taxon>campanulids</taxon>
        <taxon>Asterales</taxon>
        <taxon>Asteraceae</taxon>
        <taxon>Asteroideae</taxon>
        <taxon>Anthemideae</taxon>
        <taxon>Anthemidinae</taxon>
        <taxon>Tanacetum</taxon>
    </lineage>
</organism>
<dbReference type="InterPro" id="IPR025312">
    <property type="entry name" value="DUF4216"/>
</dbReference>
<keyword evidence="2" id="KW-0645">Protease</keyword>
<dbReference type="AlphaFoldDB" id="A0A6L2JJB2"/>
<dbReference type="GO" id="GO:0006508">
    <property type="term" value="P:proteolysis"/>
    <property type="evidence" value="ECO:0007669"/>
    <property type="project" value="UniProtKB-KW"/>
</dbReference>
<dbReference type="EMBL" id="BKCJ010000724">
    <property type="protein sequence ID" value="GEU35734.1"/>
    <property type="molecule type" value="Genomic_DNA"/>
</dbReference>
<comment type="caution">
    <text evidence="2">The sequence shown here is derived from an EMBL/GenBank/DDBJ whole genome shotgun (WGS) entry which is preliminary data.</text>
</comment>
<dbReference type="PANTHER" id="PTHR33018:SF35">
    <property type="entry name" value="ULP1 PROTEASE FAMILY CATALYTIC DOMAIN, PAPAIN-LIKE CYSTEINE PEPTIDASE SUPERFAMILY"/>
    <property type="match status" value="1"/>
</dbReference>